<name>A0ACC3S3D6_9PEZI</name>
<organism evidence="1 2">
    <name type="scientific">Zalaria obscura</name>
    <dbReference type="NCBI Taxonomy" id="2024903"/>
    <lineage>
        <taxon>Eukaryota</taxon>
        <taxon>Fungi</taxon>
        <taxon>Dikarya</taxon>
        <taxon>Ascomycota</taxon>
        <taxon>Pezizomycotina</taxon>
        <taxon>Dothideomycetes</taxon>
        <taxon>Dothideomycetidae</taxon>
        <taxon>Dothideales</taxon>
        <taxon>Zalariaceae</taxon>
        <taxon>Zalaria</taxon>
    </lineage>
</organism>
<dbReference type="EMBL" id="JAMKPW020000044">
    <property type="protein sequence ID" value="KAK8192618.1"/>
    <property type="molecule type" value="Genomic_DNA"/>
</dbReference>
<accession>A0ACC3S3D6</accession>
<sequence>MPESRSTHPLVWIDCEMTGLDTSKDTIMSLCCFITDADLNILEPNGYEAIIKHSQGQLSAMGEWCTQHHSASGLSADCLSSTTTAEQAASELLEYVQKYAPEPKRALLAGNTVHADKAFLKLEPWRKVVRHLHHRILDVSAIKEAARRWAPDSTLRAIPRKAGKHEARADILESIEEARYYRRVFFLGDERRKEEEVEEKKQVLAENDGFITGRLVSYARKE</sequence>
<gene>
    <name evidence="1" type="primary">rex2</name>
    <name evidence="1" type="ORF">M8818_007788</name>
</gene>
<comment type="caution">
    <text evidence="1">The sequence shown here is derived from an EMBL/GenBank/DDBJ whole genome shotgun (WGS) entry which is preliminary data.</text>
</comment>
<evidence type="ECO:0000313" key="2">
    <source>
        <dbReference type="Proteomes" id="UP001320706"/>
    </source>
</evidence>
<proteinExistence type="predicted"/>
<dbReference type="Proteomes" id="UP001320706">
    <property type="component" value="Unassembled WGS sequence"/>
</dbReference>
<evidence type="ECO:0000313" key="1">
    <source>
        <dbReference type="EMBL" id="KAK8192618.1"/>
    </source>
</evidence>
<protein>
    <submittedName>
        <fullName evidence="1">Phosphatidylinositol 3,4,5-trisphosphate-dependent Rac exchanger 2 protein</fullName>
    </submittedName>
</protein>
<reference evidence="1" key="1">
    <citation type="submission" date="2024-02" db="EMBL/GenBank/DDBJ databases">
        <title>Metagenome Assembled Genome of Zalaria obscura JY119.</title>
        <authorList>
            <person name="Vighnesh L."/>
            <person name="Jagadeeshwari U."/>
            <person name="Venkata Ramana C."/>
            <person name="Sasikala C."/>
        </authorList>
    </citation>
    <scope>NUCLEOTIDE SEQUENCE</scope>
    <source>
        <strain evidence="1">JY119</strain>
    </source>
</reference>
<keyword evidence="2" id="KW-1185">Reference proteome</keyword>